<evidence type="ECO:0000256" key="2">
    <source>
        <dbReference type="ARBA" id="ARBA00006375"/>
    </source>
</evidence>
<feature type="repeat" description="Solcar" evidence="8">
    <location>
        <begin position="30"/>
        <end position="124"/>
    </location>
</feature>
<evidence type="ECO:0000256" key="1">
    <source>
        <dbReference type="ARBA" id="ARBA00004225"/>
    </source>
</evidence>
<proteinExistence type="inferred from homology"/>
<gene>
    <name evidence="10" type="ORF">PCAR00345_LOCUS7337</name>
</gene>
<dbReference type="SUPFAM" id="SSF103506">
    <property type="entry name" value="Mitochondrial carrier"/>
    <property type="match status" value="1"/>
</dbReference>
<dbReference type="Gene3D" id="1.50.40.10">
    <property type="entry name" value="Mitochondrial carrier domain"/>
    <property type="match status" value="2"/>
</dbReference>
<dbReference type="PANTHER" id="PTHR45758:SF4">
    <property type="entry name" value="MITOFERRIN-1"/>
    <property type="match status" value="1"/>
</dbReference>
<evidence type="ECO:0000256" key="5">
    <source>
        <dbReference type="ARBA" id="ARBA00022989"/>
    </source>
</evidence>
<sequence>MEPSAAAVPSGQINVIEPELDLDEWDPATGSFAKHAIAGSMAGVAEHSLMFPVDTVKTIMQVRHIQGGQHLVASTQFASPIVTLGRIWEAHGALRLWRGVQTMFTGCIPAHGAYFTIYESAKPAFTRWLTARAQRRDPQAAQTSRTAAMGAGAAVALGTMAHDIIMTPMDVCKQRLQLGHHKNSVFDCACDILRKEGVRAFLLSYPTTLLMNVPYALVMGSANEKLRDVINPRGVHSVSSYLAAGAGAGAIAAAVTNPMDVVKTRLQTQHCGVASACDGPLVVVCPKKPLAYRGLLHAVSAILAEEGVRGFVRGMSARVCIHAPSVAICWTTYESIKHTLERLGYF</sequence>
<dbReference type="PANTHER" id="PTHR45758">
    <property type="entry name" value="MITOFERRIN-1-RELATED"/>
    <property type="match status" value="1"/>
</dbReference>
<evidence type="ECO:0000256" key="7">
    <source>
        <dbReference type="ARBA" id="ARBA00023136"/>
    </source>
</evidence>
<accession>A0A7S4B5F6</accession>
<evidence type="ECO:0000256" key="4">
    <source>
        <dbReference type="ARBA" id="ARBA00022692"/>
    </source>
</evidence>
<dbReference type="AlphaFoldDB" id="A0A7S4B5F6"/>
<comment type="subcellular location">
    <subcellularLocation>
        <location evidence="1">Mitochondrion membrane</location>
        <topology evidence="1">Multi-pass membrane protein</topology>
    </subcellularLocation>
</comment>
<dbReference type="GO" id="GO:0031966">
    <property type="term" value="C:mitochondrial membrane"/>
    <property type="evidence" value="ECO:0007669"/>
    <property type="project" value="UniProtKB-SubCell"/>
</dbReference>
<keyword evidence="3 9" id="KW-0813">Transport</keyword>
<evidence type="ECO:0000256" key="6">
    <source>
        <dbReference type="ARBA" id="ARBA00023128"/>
    </source>
</evidence>
<feature type="repeat" description="Solcar" evidence="8">
    <location>
        <begin position="236"/>
        <end position="339"/>
    </location>
</feature>
<dbReference type="Pfam" id="PF00153">
    <property type="entry name" value="Mito_carr"/>
    <property type="match status" value="3"/>
</dbReference>
<evidence type="ECO:0000256" key="3">
    <source>
        <dbReference type="ARBA" id="ARBA00022448"/>
    </source>
</evidence>
<keyword evidence="7 8" id="KW-0472">Membrane</keyword>
<organism evidence="10">
    <name type="scientific">Chrysotila carterae</name>
    <name type="common">Marine alga</name>
    <name type="synonym">Syracosphaera carterae</name>
    <dbReference type="NCBI Taxonomy" id="13221"/>
    <lineage>
        <taxon>Eukaryota</taxon>
        <taxon>Haptista</taxon>
        <taxon>Haptophyta</taxon>
        <taxon>Prymnesiophyceae</taxon>
        <taxon>Isochrysidales</taxon>
        <taxon>Isochrysidaceae</taxon>
        <taxon>Chrysotila</taxon>
    </lineage>
</organism>
<keyword evidence="5" id="KW-1133">Transmembrane helix</keyword>
<keyword evidence="6" id="KW-0496">Mitochondrion</keyword>
<dbReference type="GO" id="GO:0015093">
    <property type="term" value="F:ferrous iron transmembrane transporter activity"/>
    <property type="evidence" value="ECO:0007669"/>
    <property type="project" value="TreeGrafter"/>
</dbReference>
<evidence type="ECO:0000256" key="9">
    <source>
        <dbReference type="RuleBase" id="RU000488"/>
    </source>
</evidence>
<evidence type="ECO:0000313" key="10">
    <source>
        <dbReference type="EMBL" id="CAE0754750.1"/>
    </source>
</evidence>
<keyword evidence="4 8" id="KW-0812">Transmembrane</keyword>
<dbReference type="InterPro" id="IPR018108">
    <property type="entry name" value="MCP_transmembrane"/>
</dbReference>
<dbReference type="EMBL" id="HBIZ01012237">
    <property type="protein sequence ID" value="CAE0754750.1"/>
    <property type="molecule type" value="Transcribed_RNA"/>
</dbReference>
<name>A0A7S4B5F6_CHRCT</name>
<feature type="repeat" description="Solcar" evidence="8">
    <location>
        <begin position="146"/>
        <end position="229"/>
    </location>
</feature>
<dbReference type="GO" id="GO:0048250">
    <property type="term" value="P:iron import into the mitochondrion"/>
    <property type="evidence" value="ECO:0007669"/>
    <property type="project" value="TreeGrafter"/>
</dbReference>
<dbReference type="PROSITE" id="PS50920">
    <property type="entry name" value="SOLCAR"/>
    <property type="match status" value="3"/>
</dbReference>
<comment type="similarity">
    <text evidence="2 9">Belongs to the mitochondrial carrier (TC 2.A.29) family.</text>
</comment>
<protein>
    <recommendedName>
        <fullName evidence="11">Mitochondrial carrier protein</fullName>
    </recommendedName>
</protein>
<dbReference type="InterPro" id="IPR023395">
    <property type="entry name" value="MCP_dom_sf"/>
</dbReference>
<reference evidence="10" key="1">
    <citation type="submission" date="2021-01" db="EMBL/GenBank/DDBJ databases">
        <authorList>
            <person name="Corre E."/>
            <person name="Pelletier E."/>
            <person name="Niang G."/>
            <person name="Scheremetjew M."/>
            <person name="Finn R."/>
            <person name="Kale V."/>
            <person name="Holt S."/>
            <person name="Cochrane G."/>
            <person name="Meng A."/>
            <person name="Brown T."/>
            <person name="Cohen L."/>
        </authorList>
    </citation>
    <scope>NUCLEOTIDE SEQUENCE</scope>
    <source>
        <strain evidence="10">CCMP645</strain>
    </source>
</reference>
<evidence type="ECO:0000256" key="8">
    <source>
        <dbReference type="PROSITE-ProRule" id="PRU00282"/>
    </source>
</evidence>
<evidence type="ECO:0008006" key="11">
    <source>
        <dbReference type="Google" id="ProtNLM"/>
    </source>
</evidence>